<evidence type="ECO:0000313" key="2">
    <source>
        <dbReference type="Proteomes" id="UP000221653"/>
    </source>
</evidence>
<proteinExistence type="predicted"/>
<protein>
    <recommendedName>
        <fullName evidence="3">LemA protein</fullName>
    </recommendedName>
</protein>
<dbReference type="EMBL" id="PDJF01000001">
    <property type="protein sequence ID" value="PFG28606.1"/>
    <property type="molecule type" value="Genomic_DNA"/>
</dbReference>
<evidence type="ECO:0000313" key="1">
    <source>
        <dbReference type="EMBL" id="PFG28606.1"/>
    </source>
</evidence>
<comment type="caution">
    <text evidence="1">The sequence shown here is derived from an EMBL/GenBank/DDBJ whole genome shotgun (WGS) entry which is preliminary data.</text>
</comment>
<dbReference type="RefSeq" id="WP_098389182.1">
    <property type="nucleotide sequence ID" value="NZ_LS483464.1"/>
</dbReference>
<name>A0A2A9DQG5_9CORY</name>
<dbReference type="Proteomes" id="UP000221653">
    <property type="component" value="Unassembled WGS sequence"/>
</dbReference>
<dbReference type="STRING" id="1724.GCA_001044175_00959"/>
<keyword evidence="2" id="KW-1185">Reference proteome</keyword>
<accession>A0A2A9DQG5</accession>
<organism evidence="1 2">
    <name type="scientific">Corynebacterium renale</name>
    <dbReference type="NCBI Taxonomy" id="1724"/>
    <lineage>
        <taxon>Bacteria</taxon>
        <taxon>Bacillati</taxon>
        <taxon>Actinomycetota</taxon>
        <taxon>Actinomycetes</taxon>
        <taxon>Mycobacteriales</taxon>
        <taxon>Corynebacteriaceae</taxon>
        <taxon>Corynebacterium</taxon>
    </lineage>
</organism>
<dbReference type="AlphaFoldDB" id="A0A2A9DQG5"/>
<reference evidence="1 2" key="1">
    <citation type="submission" date="2017-10" db="EMBL/GenBank/DDBJ databases">
        <title>Sequencing the genomes of 1000 actinobacteria strains.</title>
        <authorList>
            <person name="Klenk H.-P."/>
        </authorList>
    </citation>
    <scope>NUCLEOTIDE SEQUENCE [LARGE SCALE GENOMIC DNA]</scope>
    <source>
        <strain evidence="1 2">DSM 20688</strain>
    </source>
</reference>
<gene>
    <name evidence="1" type="ORF">ATK06_1725</name>
</gene>
<dbReference type="OrthoDB" id="3214694at2"/>
<sequence>MNVYLAIVLAVVVTMLAAWAYFTAQRLNRLHIRTDSALAQLMSALDRRDALVAALEPGLRELAQTSLSIPGAPEFVEAKAKADSDLKTQLQTRPVAADIIDASARLELAARFYNDAVTSTRALRTRPLVRFLHLGGTVQLPRYFDVNE</sequence>
<evidence type="ECO:0008006" key="3">
    <source>
        <dbReference type="Google" id="ProtNLM"/>
    </source>
</evidence>